<dbReference type="EMBL" id="CASHTH010001982">
    <property type="protein sequence ID" value="CAI8022905.1"/>
    <property type="molecule type" value="Genomic_DNA"/>
</dbReference>
<accession>A0AA35S3S7</accession>
<evidence type="ECO:0000313" key="6">
    <source>
        <dbReference type="Proteomes" id="UP001174909"/>
    </source>
</evidence>
<dbReference type="Gene3D" id="3.40.50.720">
    <property type="entry name" value="NAD(P)-binding Rossmann-like Domain"/>
    <property type="match status" value="1"/>
</dbReference>
<comment type="similarity">
    <text evidence="1">Belongs to the short-chain dehydrogenases/reductases (SDR) family.</text>
</comment>
<dbReference type="PROSITE" id="PS00061">
    <property type="entry name" value="ADH_SHORT"/>
    <property type="match status" value="1"/>
</dbReference>
<dbReference type="PANTHER" id="PTHR42879">
    <property type="entry name" value="3-OXOACYL-(ACYL-CARRIER-PROTEIN) REDUCTASE"/>
    <property type="match status" value="1"/>
</dbReference>
<keyword evidence="3" id="KW-0560">Oxidoreductase</keyword>
<dbReference type="GO" id="GO:0032787">
    <property type="term" value="P:monocarboxylic acid metabolic process"/>
    <property type="evidence" value="ECO:0007669"/>
    <property type="project" value="UniProtKB-ARBA"/>
</dbReference>
<proteinExistence type="inferred from homology"/>
<dbReference type="GO" id="GO:0004316">
    <property type="term" value="F:3-oxoacyl-[acyl-carrier-protein] reductase (NADPH) activity"/>
    <property type="evidence" value="ECO:0007669"/>
    <property type="project" value="UniProtKB-EC"/>
</dbReference>
<gene>
    <name evidence="5" type="ORF">GBAR_LOCUS13414</name>
</gene>
<evidence type="ECO:0000256" key="2">
    <source>
        <dbReference type="ARBA" id="ARBA00012948"/>
    </source>
</evidence>
<protein>
    <recommendedName>
        <fullName evidence="2">3-oxoacyl-[acyl-carrier-protein] reductase</fullName>
        <ecNumber evidence="2">1.1.1.100</ecNumber>
    </recommendedName>
</protein>
<dbReference type="Proteomes" id="UP001174909">
    <property type="component" value="Unassembled WGS sequence"/>
</dbReference>
<evidence type="ECO:0000313" key="5">
    <source>
        <dbReference type="EMBL" id="CAI8022905.1"/>
    </source>
</evidence>
<dbReference type="PRINTS" id="PR00081">
    <property type="entry name" value="GDHRDH"/>
</dbReference>
<comment type="caution">
    <text evidence="5">The sequence shown here is derived from an EMBL/GenBank/DDBJ whole genome shotgun (WGS) entry which is preliminary data.</text>
</comment>
<dbReference type="FunFam" id="3.40.50.720:FF:000084">
    <property type="entry name" value="Short-chain dehydrogenase reductase"/>
    <property type="match status" value="1"/>
</dbReference>
<dbReference type="PRINTS" id="PR00080">
    <property type="entry name" value="SDRFAMILY"/>
</dbReference>
<evidence type="ECO:0000256" key="3">
    <source>
        <dbReference type="ARBA" id="ARBA00023002"/>
    </source>
</evidence>
<sequence>MGAKVILNSRTLSDLEEVASEIRANGGEAESVVFDVSDMAQVATGAQAALDVWGRVDILVNNAGTNRPKPALELTEEDWDAIYDLNLKGLFFLTQALVKPMLERENGKIINISSTMGLVGGPLRTAYSGSKGGVVLLTKGLAVEWAPHNVTVNAVAPAFTRTPLADVLLQRKEFYEDVIRRIPMGRVGEVDEVVGAVLFLASDAANWVTGQTIAVDGGWVAW</sequence>
<evidence type="ECO:0000256" key="1">
    <source>
        <dbReference type="ARBA" id="ARBA00006484"/>
    </source>
</evidence>
<evidence type="ECO:0000256" key="4">
    <source>
        <dbReference type="ARBA" id="ARBA00048508"/>
    </source>
</evidence>
<dbReference type="InterPro" id="IPR002347">
    <property type="entry name" value="SDR_fam"/>
</dbReference>
<dbReference type="InterPro" id="IPR036291">
    <property type="entry name" value="NAD(P)-bd_dom_sf"/>
</dbReference>
<dbReference type="NCBIfam" id="NF005559">
    <property type="entry name" value="PRK07231.1"/>
    <property type="match status" value="1"/>
</dbReference>
<dbReference type="PANTHER" id="PTHR42879:SF2">
    <property type="entry name" value="3-OXOACYL-[ACYL-CARRIER-PROTEIN] REDUCTASE FABG"/>
    <property type="match status" value="1"/>
</dbReference>
<name>A0AA35S3S7_GEOBA</name>
<dbReference type="AlphaFoldDB" id="A0AA35S3S7"/>
<dbReference type="InterPro" id="IPR020904">
    <property type="entry name" value="Sc_DH/Rdtase_CS"/>
</dbReference>
<dbReference type="Pfam" id="PF13561">
    <property type="entry name" value="adh_short_C2"/>
    <property type="match status" value="1"/>
</dbReference>
<dbReference type="InterPro" id="IPR050259">
    <property type="entry name" value="SDR"/>
</dbReference>
<dbReference type="EC" id="1.1.1.100" evidence="2"/>
<organism evidence="5 6">
    <name type="scientific">Geodia barretti</name>
    <name type="common">Barrett's horny sponge</name>
    <dbReference type="NCBI Taxonomy" id="519541"/>
    <lineage>
        <taxon>Eukaryota</taxon>
        <taxon>Metazoa</taxon>
        <taxon>Porifera</taxon>
        <taxon>Demospongiae</taxon>
        <taxon>Heteroscleromorpha</taxon>
        <taxon>Tetractinellida</taxon>
        <taxon>Astrophorina</taxon>
        <taxon>Geodiidae</taxon>
        <taxon>Geodia</taxon>
    </lineage>
</organism>
<keyword evidence="6" id="KW-1185">Reference proteome</keyword>
<reference evidence="5" key="1">
    <citation type="submission" date="2023-03" db="EMBL/GenBank/DDBJ databases">
        <authorList>
            <person name="Steffen K."/>
            <person name="Cardenas P."/>
        </authorList>
    </citation>
    <scope>NUCLEOTIDE SEQUENCE</scope>
</reference>
<comment type="catalytic activity">
    <reaction evidence="4">
        <text>a (3R)-hydroxyacyl-[ACP] + NADP(+) = a 3-oxoacyl-[ACP] + NADPH + H(+)</text>
        <dbReference type="Rhea" id="RHEA:17397"/>
        <dbReference type="Rhea" id="RHEA-COMP:9916"/>
        <dbReference type="Rhea" id="RHEA-COMP:9945"/>
        <dbReference type="ChEBI" id="CHEBI:15378"/>
        <dbReference type="ChEBI" id="CHEBI:57783"/>
        <dbReference type="ChEBI" id="CHEBI:58349"/>
        <dbReference type="ChEBI" id="CHEBI:78776"/>
        <dbReference type="ChEBI" id="CHEBI:78827"/>
        <dbReference type="EC" id="1.1.1.100"/>
    </reaction>
</comment>
<dbReference type="SUPFAM" id="SSF51735">
    <property type="entry name" value="NAD(P)-binding Rossmann-fold domains"/>
    <property type="match status" value="1"/>
</dbReference>